<evidence type="ECO:0000259" key="11">
    <source>
        <dbReference type="PROSITE" id="PS51163"/>
    </source>
</evidence>
<dbReference type="Pfam" id="PF22521">
    <property type="entry name" value="HypF_C_2"/>
    <property type="match status" value="1"/>
</dbReference>
<evidence type="ECO:0000259" key="10">
    <source>
        <dbReference type="PROSITE" id="PS51160"/>
    </source>
</evidence>
<dbReference type="Pfam" id="PF17788">
    <property type="entry name" value="HypF_C"/>
    <property type="match status" value="1"/>
</dbReference>
<dbReference type="InterPro" id="IPR006070">
    <property type="entry name" value="Sua5-like_dom"/>
</dbReference>
<evidence type="ECO:0000313" key="12">
    <source>
        <dbReference type="EMBL" id="SIO92882.1"/>
    </source>
</evidence>
<dbReference type="GO" id="GO:0016874">
    <property type="term" value="F:ligase activity"/>
    <property type="evidence" value="ECO:0007669"/>
    <property type="project" value="UniProtKB-UniRule"/>
</dbReference>
<keyword evidence="12" id="KW-0808">Transferase</keyword>
<keyword evidence="3" id="KW-0436">Ligase</keyword>
<keyword evidence="6" id="KW-0862">Zinc</keyword>
<dbReference type="Gene3D" id="3.90.870.50">
    <property type="match status" value="1"/>
</dbReference>
<evidence type="ECO:0000256" key="4">
    <source>
        <dbReference type="ARBA" id="ARBA00022723"/>
    </source>
</evidence>
<evidence type="ECO:0000256" key="9">
    <source>
        <dbReference type="PROSITE-ProRule" id="PRU00520"/>
    </source>
</evidence>
<dbReference type="AlphaFoldDB" id="A0A1N6M0E9"/>
<dbReference type="PANTHER" id="PTHR42959:SF1">
    <property type="entry name" value="CARBAMOYLTRANSFERASE HYPF"/>
    <property type="match status" value="1"/>
</dbReference>
<dbReference type="RefSeq" id="WP_074371493.1">
    <property type="nucleotide sequence ID" value="NZ_AP024907.1"/>
</dbReference>
<reference evidence="12 13" key="1">
    <citation type="submission" date="2016-12" db="EMBL/GenBank/DDBJ databases">
        <authorList>
            <person name="Song W.-J."/>
            <person name="Kurnit D.M."/>
        </authorList>
    </citation>
    <scope>NUCLEOTIDE SEQUENCE [LARGE SCALE GENOMIC DNA]</scope>
    <source>
        <strain evidence="12 13">CECT 9026</strain>
    </source>
</reference>
<comment type="pathway">
    <text evidence="1 8">Protein modification; [NiFe] hydrogenase maturation.</text>
</comment>
<evidence type="ECO:0000256" key="7">
    <source>
        <dbReference type="ARBA" id="ARBA00048220"/>
    </source>
</evidence>
<feature type="domain" description="Acylphosphatase-like" evidence="10">
    <location>
        <begin position="4"/>
        <end position="90"/>
    </location>
</feature>
<dbReference type="Pfam" id="PF00708">
    <property type="entry name" value="Acylphosphatase"/>
    <property type="match status" value="1"/>
</dbReference>
<dbReference type="Gene3D" id="3.30.110.120">
    <property type="match status" value="1"/>
</dbReference>
<dbReference type="InterPro" id="IPR051060">
    <property type="entry name" value="Carbamoyltrans_HypF-like"/>
</dbReference>
<evidence type="ECO:0000256" key="8">
    <source>
        <dbReference type="PIRNR" id="PIRNR006256"/>
    </source>
</evidence>
<feature type="active site" evidence="9">
    <location>
        <position position="37"/>
    </location>
</feature>
<dbReference type="OrthoDB" id="9808093at2"/>
<dbReference type="GO" id="GO:0008270">
    <property type="term" value="F:zinc ion binding"/>
    <property type="evidence" value="ECO:0007669"/>
    <property type="project" value="UniProtKB-KW"/>
</dbReference>
<evidence type="ECO:0000256" key="1">
    <source>
        <dbReference type="ARBA" id="ARBA00004711"/>
    </source>
</evidence>
<dbReference type="PANTHER" id="PTHR42959">
    <property type="entry name" value="CARBAMOYLTRANSFERASE"/>
    <property type="match status" value="1"/>
</dbReference>
<feature type="domain" description="YrdC-like" evidence="11">
    <location>
        <begin position="201"/>
        <end position="391"/>
    </location>
</feature>
<comment type="catalytic activity">
    <reaction evidence="9">
        <text>an acyl phosphate + H2O = a carboxylate + phosphate + H(+)</text>
        <dbReference type="Rhea" id="RHEA:14965"/>
        <dbReference type="ChEBI" id="CHEBI:15377"/>
        <dbReference type="ChEBI" id="CHEBI:15378"/>
        <dbReference type="ChEBI" id="CHEBI:29067"/>
        <dbReference type="ChEBI" id="CHEBI:43474"/>
        <dbReference type="ChEBI" id="CHEBI:59918"/>
        <dbReference type="EC" id="3.6.1.7"/>
    </reaction>
</comment>
<evidence type="ECO:0000313" key="13">
    <source>
        <dbReference type="Proteomes" id="UP000184774"/>
    </source>
</evidence>
<organism evidence="12 13">
    <name type="scientific">Vibrio spartinae</name>
    <dbReference type="NCBI Taxonomy" id="1918945"/>
    <lineage>
        <taxon>Bacteria</taxon>
        <taxon>Pseudomonadati</taxon>
        <taxon>Pseudomonadota</taxon>
        <taxon>Gammaproteobacteria</taxon>
        <taxon>Vibrionales</taxon>
        <taxon>Vibrionaceae</taxon>
        <taxon>Vibrio</taxon>
    </lineage>
</organism>
<dbReference type="InterPro" id="IPR017945">
    <property type="entry name" value="DHBP_synth_RibB-like_a/b_dom"/>
</dbReference>
<dbReference type="SUPFAM" id="SSF55821">
    <property type="entry name" value="YrdC/RibB"/>
    <property type="match status" value="1"/>
</dbReference>
<dbReference type="InterPro" id="IPR055128">
    <property type="entry name" value="HypF_C_2"/>
</dbReference>
<protein>
    <recommendedName>
        <fullName evidence="8">Carbamoyltransferase HypF</fullName>
        <ecNumber evidence="8">6.2.-.-</ecNumber>
    </recommendedName>
</protein>
<dbReference type="Pfam" id="PF01300">
    <property type="entry name" value="Sua5_yciO_yrdC"/>
    <property type="match status" value="1"/>
</dbReference>
<dbReference type="EMBL" id="FSSB01000006">
    <property type="protein sequence ID" value="SIO92882.1"/>
    <property type="molecule type" value="Genomic_DNA"/>
</dbReference>
<keyword evidence="9" id="KW-0378">Hydrolase</keyword>
<dbReference type="Pfam" id="PF07503">
    <property type="entry name" value="zf-HYPF"/>
    <property type="match status" value="2"/>
</dbReference>
<name>A0A1N6M0E9_9VIBR</name>
<dbReference type="Proteomes" id="UP000184774">
    <property type="component" value="Unassembled WGS sequence"/>
</dbReference>
<evidence type="ECO:0000256" key="5">
    <source>
        <dbReference type="ARBA" id="ARBA00022771"/>
    </source>
</evidence>
<dbReference type="GO" id="GO:0051604">
    <property type="term" value="P:protein maturation"/>
    <property type="evidence" value="ECO:0007669"/>
    <property type="project" value="TreeGrafter"/>
</dbReference>
<dbReference type="InterPro" id="IPR001792">
    <property type="entry name" value="Acylphosphatase-like_dom"/>
</dbReference>
<dbReference type="Gene3D" id="3.30.420.360">
    <property type="match status" value="1"/>
</dbReference>
<comment type="catalytic activity">
    <reaction evidence="7 8">
        <text>C-terminal L-cysteinyl-[HypE protein] + carbamoyl phosphate + ATP + H2O = C-terminal S-carboxamide-L-cysteinyl-[HypE protein] + AMP + phosphate + diphosphate + H(+)</text>
        <dbReference type="Rhea" id="RHEA:55636"/>
        <dbReference type="Rhea" id="RHEA-COMP:14247"/>
        <dbReference type="Rhea" id="RHEA-COMP:14392"/>
        <dbReference type="ChEBI" id="CHEBI:15377"/>
        <dbReference type="ChEBI" id="CHEBI:15378"/>
        <dbReference type="ChEBI" id="CHEBI:30616"/>
        <dbReference type="ChEBI" id="CHEBI:33019"/>
        <dbReference type="ChEBI" id="CHEBI:43474"/>
        <dbReference type="ChEBI" id="CHEBI:58228"/>
        <dbReference type="ChEBI" id="CHEBI:76913"/>
        <dbReference type="ChEBI" id="CHEBI:139126"/>
        <dbReference type="ChEBI" id="CHEBI:456215"/>
    </reaction>
</comment>
<evidence type="ECO:0000256" key="6">
    <source>
        <dbReference type="ARBA" id="ARBA00022833"/>
    </source>
</evidence>
<dbReference type="InterPro" id="IPR036046">
    <property type="entry name" value="Acylphosphatase-like_dom_sf"/>
</dbReference>
<dbReference type="GO" id="GO:0016743">
    <property type="term" value="F:carboxyl- or carbamoyltransferase activity"/>
    <property type="evidence" value="ECO:0007669"/>
    <property type="project" value="UniProtKB-UniRule"/>
</dbReference>
<sequence>MNERYFICVSGVVQGVGFRPFVYQLAVQHHLSGWVMNSSAGVKIDVQGRKEALDLFVRALHERPPRLARVDEVVCSRQHLGRTQGFTIHSSQHETHVAVSVAPDQSICPECLSEMNDEDSPYYHYPFINCTHCGPRYSIIEQLPYDRANTSMKAFDFCPSCLQAYQEPVNRRYHAQPTSCHHCGPRVSLRYAQRAQATRYDEVFEHAAEILSRGGVIAVKGVGGFHLVGDATLSASVMKLRQMKHRQRKPFAVMVDCVETAMQYVTGESAEWQALTASAAPIVLMKRRPHPQLVPDVSCDSPYLGVMLPYTPLHHLLFEHYRHYRREPILVMTSGNLSGMPLVTDCDDMLCLFGEALDGVLDHNRPIANPCDDSIVHQAGHAIRVLRMARGYAPFSHHSDYQGAPVLAMGAQQKSTIAMAVSGQSIVSPYIGDLDDLDTQQRYEKTISLLQHLYQCQPSQWICDYHPGYFSTQSAKAQSGRLLQVQHHHAHILAVMAEYQLTGPVLGVAFDGTGMGNDDTVWGGEVLLADTQGYQRCGHLRPFRLIGGEQAIREPARILLAMLLECYSLQDIQSLAHPAFQSWHEHDFFNLHQLWLSGQHSPLCTSVGRLFDAWACLGALLGRPDFDGESGLLVESAAMTAGHADTPWEMNWEDGASVLDWQPLLIRGIESKIWLSQEAVSGACRGLIEALADAIQQMARRYPSLPVIVSGGVFQNRLLMDVLWHNWDESKQPIYSGKMVPVNDSGIAMGQLWYGIHQC</sequence>
<dbReference type="InterPro" id="IPR004421">
    <property type="entry name" value="Carbamoyltransferase_HypF"/>
</dbReference>
<gene>
    <name evidence="12" type="primary">hypF</name>
    <name evidence="12" type="ORF">VSP9026_00512</name>
</gene>
<evidence type="ECO:0000256" key="3">
    <source>
        <dbReference type="ARBA" id="ARBA00022598"/>
    </source>
</evidence>
<evidence type="ECO:0000256" key="2">
    <source>
        <dbReference type="ARBA" id="ARBA00008097"/>
    </source>
</evidence>
<dbReference type="UniPathway" id="UPA00335"/>
<dbReference type="GO" id="GO:0003725">
    <property type="term" value="F:double-stranded RNA binding"/>
    <property type="evidence" value="ECO:0007669"/>
    <property type="project" value="InterPro"/>
</dbReference>
<dbReference type="SUPFAM" id="SSF54975">
    <property type="entry name" value="Acylphosphatase/BLUF domain-like"/>
    <property type="match status" value="1"/>
</dbReference>
<dbReference type="NCBIfam" id="TIGR00143">
    <property type="entry name" value="hypF"/>
    <property type="match status" value="1"/>
</dbReference>
<comment type="similarity">
    <text evidence="2 8">Belongs to the carbamoyltransferase HypF family.</text>
</comment>
<dbReference type="PROSITE" id="PS51163">
    <property type="entry name" value="YRDC"/>
    <property type="match status" value="1"/>
</dbReference>
<dbReference type="PROSITE" id="PS00150">
    <property type="entry name" value="ACYLPHOSPHATASE_1"/>
    <property type="match status" value="1"/>
</dbReference>
<dbReference type="EC" id="6.2.-.-" evidence="8"/>
<dbReference type="PROSITE" id="PS51160">
    <property type="entry name" value="ACYLPHOSPHATASE_3"/>
    <property type="match status" value="1"/>
</dbReference>
<keyword evidence="4" id="KW-0479">Metal-binding</keyword>
<dbReference type="InterPro" id="IPR041440">
    <property type="entry name" value="HypF_C"/>
</dbReference>
<keyword evidence="5" id="KW-0863">Zinc-finger</keyword>
<dbReference type="PIRSF" id="PIRSF006256">
    <property type="entry name" value="CMPcnvr_hdrg_mat"/>
    <property type="match status" value="1"/>
</dbReference>
<dbReference type="InterPro" id="IPR017968">
    <property type="entry name" value="Acylphosphatase_CS"/>
</dbReference>
<proteinExistence type="inferred from homology"/>
<feature type="active site" evidence="9">
    <location>
        <position position="19"/>
    </location>
</feature>
<comment type="function">
    <text evidence="8">Involved in the maturation of [NiFe] hydrogenases. Along with HypE, it catalyzes the synthesis of the CN ligands of the active site iron of [NiFe]-hydrogenases. HypF functions as a carbamoyl transferase using carbamoylphosphate as a substrate and transferring the carboxamido moiety in an ATP-dependent reaction to the thiolate of the C-terminal cysteine of HypE yielding a protein-S-carboxamide.</text>
</comment>
<dbReference type="Gene3D" id="3.30.420.40">
    <property type="match status" value="1"/>
</dbReference>
<dbReference type="InterPro" id="IPR011125">
    <property type="entry name" value="Znf_HypF"/>
</dbReference>
<accession>A0A1N6M0E9</accession>
<dbReference type="GO" id="GO:0003998">
    <property type="term" value="F:acylphosphatase activity"/>
    <property type="evidence" value="ECO:0007669"/>
    <property type="project" value="UniProtKB-EC"/>
</dbReference>